<evidence type="ECO:0000313" key="2">
    <source>
        <dbReference type="EMBL" id="ASN69224.1"/>
    </source>
</evidence>
<name>A0A2H4J2A7_9CAUD</name>
<reference evidence="2" key="1">
    <citation type="submission" date="2017-06" db="EMBL/GenBank/DDBJ databases">
        <title>Novel phages from South African skin metaviromes.</title>
        <authorList>
            <person name="van Zyl L.J."/>
            <person name="Abrahams Y."/>
            <person name="Stander E.A."/>
            <person name="Kirby B.M."/>
            <person name="Clavaud C."/>
            <person name="Farcet C."/>
            <person name="Breton L."/>
            <person name="Trindade M.I."/>
        </authorList>
    </citation>
    <scope>NUCLEOTIDE SEQUENCE</scope>
</reference>
<organism evidence="2">
    <name type="scientific">uncultured Caudovirales phage</name>
    <dbReference type="NCBI Taxonomy" id="2100421"/>
    <lineage>
        <taxon>Viruses</taxon>
        <taxon>Duplodnaviria</taxon>
        <taxon>Heunggongvirae</taxon>
        <taxon>Uroviricota</taxon>
        <taxon>Caudoviricetes</taxon>
        <taxon>Peduoviridae</taxon>
        <taxon>Maltschvirus</taxon>
        <taxon>Maltschvirus maltsch</taxon>
    </lineage>
</organism>
<dbReference type="InterPro" id="IPR034768">
    <property type="entry name" value="4FE4S_WBL"/>
</dbReference>
<feature type="domain" description="4Fe-4S Wbl-type" evidence="1">
    <location>
        <begin position="9"/>
        <end position="69"/>
    </location>
</feature>
<dbReference type="PROSITE" id="PS51674">
    <property type="entry name" value="4FE4S_WBL"/>
    <property type="match status" value="1"/>
</dbReference>
<proteinExistence type="predicted"/>
<evidence type="ECO:0000259" key="1">
    <source>
        <dbReference type="PROSITE" id="PS51674"/>
    </source>
</evidence>
<sequence length="80" mass="8906">MIDWKTRGHCYTQDPERWDVDNLTPGRETQEAQALCHRCPVIQECAADAIKPIDMTSILGTYEPPDVIHVSGVVRAGVVT</sequence>
<accession>A0A2H4J2A7</accession>
<dbReference type="Pfam" id="PF02467">
    <property type="entry name" value="Whib"/>
    <property type="match status" value="1"/>
</dbReference>
<dbReference type="EMBL" id="MF417887">
    <property type="protein sequence ID" value="ASN69224.1"/>
    <property type="molecule type" value="Genomic_DNA"/>
</dbReference>
<gene>
    <name evidence="2" type="ORF">7S3_46</name>
</gene>
<protein>
    <recommendedName>
        <fullName evidence="1">4Fe-4S Wbl-type domain-containing protein</fullName>
    </recommendedName>
</protein>